<evidence type="ECO:0000256" key="5">
    <source>
        <dbReference type="SAM" id="Phobius"/>
    </source>
</evidence>
<dbReference type="Gene3D" id="1.20.1080.10">
    <property type="entry name" value="Glycerol uptake facilitator protein"/>
    <property type="match status" value="1"/>
</dbReference>
<dbReference type="EMBL" id="ML179520">
    <property type="protein sequence ID" value="THU85961.1"/>
    <property type="molecule type" value="Genomic_DNA"/>
</dbReference>
<organism evidence="6 7">
    <name type="scientific">Dendrothele bispora (strain CBS 962.96)</name>
    <dbReference type="NCBI Taxonomy" id="1314807"/>
    <lineage>
        <taxon>Eukaryota</taxon>
        <taxon>Fungi</taxon>
        <taxon>Dikarya</taxon>
        <taxon>Basidiomycota</taxon>
        <taxon>Agaricomycotina</taxon>
        <taxon>Agaricomycetes</taxon>
        <taxon>Agaricomycetidae</taxon>
        <taxon>Agaricales</taxon>
        <taxon>Agaricales incertae sedis</taxon>
        <taxon>Dendrothele</taxon>
    </lineage>
</organism>
<keyword evidence="3 5" id="KW-1133">Transmembrane helix</keyword>
<evidence type="ECO:0000256" key="4">
    <source>
        <dbReference type="ARBA" id="ARBA00023136"/>
    </source>
</evidence>
<dbReference type="AlphaFoldDB" id="A0A4S8LBE2"/>
<dbReference type="SUPFAM" id="SSF81338">
    <property type="entry name" value="Aquaporin-like"/>
    <property type="match status" value="1"/>
</dbReference>
<dbReference type="InterPro" id="IPR023271">
    <property type="entry name" value="Aquaporin-like"/>
</dbReference>
<accession>A0A4S8LBE2</accession>
<evidence type="ECO:0000313" key="6">
    <source>
        <dbReference type="EMBL" id="THU85961.1"/>
    </source>
</evidence>
<keyword evidence="4 5" id="KW-0472">Membrane</keyword>
<evidence type="ECO:0000313" key="7">
    <source>
        <dbReference type="Proteomes" id="UP000297245"/>
    </source>
</evidence>
<dbReference type="GO" id="GO:0016020">
    <property type="term" value="C:membrane"/>
    <property type="evidence" value="ECO:0007669"/>
    <property type="project" value="UniProtKB-SubCell"/>
</dbReference>
<dbReference type="OrthoDB" id="3222at2759"/>
<evidence type="ECO:0000256" key="2">
    <source>
        <dbReference type="ARBA" id="ARBA00022692"/>
    </source>
</evidence>
<evidence type="ECO:0000256" key="1">
    <source>
        <dbReference type="ARBA" id="ARBA00004141"/>
    </source>
</evidence>
<keyword evidence="7" id="KW-1185">Reference proteome</keyword>
<comment type="subcellular location">
    <subcellularLocation>
        <location evidence="1">Membrane</location>
        <topology evidence="1">Multi-pass membrane protein</topology>
    </subcellularLocation>
</comment>
<proteinExistence type="predicted"/>
<name>A0A4S8LBE2_DENBC</name>
<dbReference type="Proteomes" id="UP000297245">
    <property type="component" value="Unassembled WGS sequence"/>
</dbReference>
<protein>
    <submittedName>
        <fullName evidence="6">Uncharacterized protein</fullName>
    </submittedName>
</protein>
<evidence type="ECO:0000256" key="3">
    <source>
        <dbReference type="ARBA" id="ARBA00022989"/>
    </source>
</evidence>
<feature type="transmembrane region" description="Helical" evidence="5">
    <location>
        <begin position="51"/>
        <end position="68"/>
    </location>
</feature>
<sequence>MMGGLVGAAIVYANYIKAIDIVEGGRHIRTLKTAGLFSTYALDYMSNPSCFFVEITASALIILIVAAWRNGIASNYELGDCRFDPCGGH</sequence>
<keyword evidence="2 5" id="KW-0812">Transmembrane</keyword>
<gene>
    <name evidence="6" type="ORF">K435DRAFT_868752</name>
</gene>
<reference evidence="6 7" key="1">
    <citation type="journal article" date="2019" name="Nat. Ecol. Evol.">
        <title>Megaphylogeny resolves global patterns of mushroom evolution.</title>
        <authorList>
            <person name="Varga T."/>
            <person name="Krizsan K."/>
            <person name="Foldi C."/>
            <person name="Dima B."/>
            <person name="Sanchez-Garcia M."/>
            <person name="Sanchez-Ramirez S."/>
            <person name="Szollosi G.J."/>
            <person name="Szarkandi J.G."/>
            <person name="Papp V."/>
            <person name="Albert L."/>
            <person name="Andreopoulos W."/>
            <person name="Angelini C."/>
            <person name="Antonin V."/>
            <person name="Barry K.W."/>
            <person name="Bougher N.L."/>
            <person name="Buchanan P."/>
            <person name="Buyck B."/>
            <person name="Bense V."/>
            <person name="Catcheside P."/>
            <person name="Chovatia M."/>
            <person name="Cooper J."/>
            <person name="Damon W."/>
            <person name="Desjardin D."/>
            <person name="Finy P."/>
            <person name="Geml J."/>
            <person name="Haridas S."/>
            <person name="Hughes K."/>
            <person name="Justo A."/>
            <person name="Karasinski D."/>
            <person name="Kautmanova I."/>
            <person name="Kiss B."/>
            <person name="Kocsube S."/>
            <person name="Kotiranta H."/>
            <person name="LaButti K.M."/>
            <person name="Lechner B.E."/>
            <person name="Liimatainen K."/>
            <person name="Lipzen A."/>
            <person name="Lukacs Z."/>
            <person name="Mihaltcheva S."/>
            <person name="Morgado L.N."/>
            <person name="Niskanen T."/>
            <person name="Noordeloos M.E."/>
            <person name="Ohm R.A."/>
            <person name="Ortiz-Santana B."/>
            <person name="Ovrebo C."/>
            <person name="Racz N."/>
            <person name="Riley R."/>
            <person name="Savchenko A."/>
            <person name="Shiryaev A."/>
            <person name="Soop K."/>
            <person name="Spirin V."/>
            <person name="Szebenyi C."/>
            <person name="Tomsovsky M."/>
            <person name="Tulloss R.E."/>
            <person name="Uehling J."/>
            <person name="Grigoriev I.V."/>
            <person name="Vagvolgyi C."/>
            <person name="Papp T."/>
            <person name="Martin F.M."/>
            <person name="Miettinen O."/>
            <person name="Hibbett D.S."/>
            <person name="Nagy L.G."/>
        </authorList>
    </citation>
    <scope>NUCLEOTIDE SEQUENCE [LARGE SCALE GENOMIC DNA]</scope>
    <source>
        <strain evidence="6 7">CBS 962.96</strain>
    </source>
</reference>